<dbReference type="InterPro" id="IPR016142">
    <property type="entry name" value="Citrate_synth-like_lrg_a-sub"/>
</dbReference>
<dbReference type="Gene3D" id="1.10.230.10">
    <property type="entry name" value="Cytochrome P450-Terp, domain 2"/>
    <property type="match status" value="1"/>
</dbReference>
<proteinExistence type="predicted"/>
<dbReference type="Gene3D" id="1.10.580.10">
    <property type="entry name" value="Citrate Synthase, domain 1"/>
    <property type="match status" value="1"/>
</dbReference>
<dbReference type="InterPro" id="IPR002020">
    <property type="entry name" value="Citrate_synthase"/>
</dbReference>
<dbReference type="GO" id="GO:0006085">
    <property type="term" value="P:acetyl-CoA biosynthetic process"/>
    <property type="evidence" value="ECO:0007669"/>
    <property type="project" value="TreeGrafter"/>
</dbReference>
<dbReference type="SUPFAM" id="SSF48256">
    <property type="entry name" value="Citrate synthase"/>
    <property type="match status" value="1"/>
</dbReference>
<name>A0A147B7E1_9ACAR</name>
<reference evidence="1" key="1">
    <citation type="submission" date="2016-03" db="EMBL/GenBank/DDBJ databases">
        <title>Gut transcriptome analysis on engorged females of Ornithodoros mimon (Acari: Argasidae) and phylogenetic inferences of soft ticks.</title>
        <authorList>
            <person name="Landulfo G.A."/>
            <person name="Giovanni D."/>
            <person name="Carvalho E."/>
            <person name="Junqueira-de-Azevedo I."/>
            <person name="Patane J."/>
            <person name="Mendoca R."/>
            <person name="Barros-Battesti D."/>
        </authorList>
    </citation>
    <scope>NUCLEOTIDE SEQUENCE</scope>
    <source>
        <strain evidence="1">Females</strain>
        <tissue evidence="1">Gut</tissue>
    </source>
</reference>
<dbReference type="GO" id="GO:0005829">
    <property type="term" value="C:cytosol"/>
    <property type="evidence" value="ECO:0007669"/>
    <property type="project" value="TreeGrafter"/>
</dbReference>
<dbReference type="PANTHER" id="PTHR23118:SF42">
    <property type="entry name" value="ATP-CITRATE SYNTHASE"/>
    <property type="match status" value="1"/>
</dbReference>
<dbReference type="InterPro" id="IPR036969">
    <property type="entry name" value="Citrate_synthase_sf"/>
</dbReference>
<dbReference type="FunFam" id="1.10.230.10:FF:000004">
    <property type="entry name" value="ATP-citrate synthase"/>
    <property type="match status" value="1"/>
</dbReference>
<protein>
    <submittedName>
        <fullName evidence="1">Atp citrate synthase</fullName>
    </submittedName>
</protein>
<dbReference type="GO" id="GO:0003878">
    <property type="term" value="F:ATP citrate synthase activity"/>
    <property type="evidence" value="ECO:0007669"/>
    <property type="project" value="TreeGrafter"/>
</dbReference>
<dbReference type="InterPro" id="IPR016143">
    <property type="entry name" value="Citrate_synth-like_sm_a-sub"/>
</dbReference>
<organism evidence="1">
    <name type="scientific">Alectorobius mimon</name>
    <dbReference type="NCBI Taxonomy" id="360319"/>
    <lineage>
        <taxon>Eukaryota</taxon>
        <taxon>Metazoa</taxon>
        <taxon>Ecdysozoa</taxon>
        <taxon>Arthropoda</taxon>
        <taxon>Chelicerata</taxon>
        <taxon>Arachnida</taxon>
        <taxon>Acari</taxon>
        <taxon>Parasitiformes</taxon>
        <taxon>Ixodida</taxon>
        <taxon>Ixodoidea</taxon>
        <taxon>Argasidae</taxon>
        <taxon>Ornithodorinae</taxon>
        <taxon>Alectorobius</taxon>
    </lineage>
</organism>
<accession>A0A147B7E1</accession>
<dbReference type="CDD" id="cd06100">
    <property type="entry name" value="CCL_ACL-C"/>
    <property type="match status" value="1"/>
</dbReference>
<dbReference type="FunFam" id="1.10.580.10:FF:000009">
    <property type="entry name" value="ATP-citrate synthase"/>
    <property type="match status" value="1"/>
</dbReference>
<feature type="non-terminal residue" evidence="1">
    <location>
        <position position="1"/>
    </location>
</feature>
<dbReference type="Pfam" id="PF00285">
    <property type="entry name" value="Citrate_synt"/>
    <property type="match status" value="1"/>
</dbReference>
<dbReference type="EMBL" id="GEIB01001614">
    <property type="protein sequence ID" value="JAR86700.1"/>
    <property type="molecule type" value="Transcribed_RNA"/>
</dbReference>
<evidence type="ECO:0000313" key="1">
    <source>
        <dbReference type="EMBL" id="JAR86700.1"/>
    </source>
</evidence>
<sequence length="375" mass="41499">AGMPITSVIEQEMGLGGVLGLLWFQRRIPQYAAEFLEMVLMVTADHGPAVSGAHNTIVCARAGKDLISSLVSGLLTIGDRFGGALDAAAKQFSEAYDSRMIPMEFVNSMRKKGILIMGIGHRVKSLNNPDMRVKILKDYVKTHFPATPVLDYALEVEKITTSKKPNLILNVDGLIGVAVVDLLRHSGCFTPEEAQEYIEMGRSTDCRRGNFGQRNDDASDHEVVVHFLGLAEGIKSRGHVSSRLSQGFVLSTSRLPIGMCTCTRMTKLHFRGEHAGACSDTPRNQRLVQLARLEGFAHFVFLYAADFSEKNQHFDLWVLLVPHQVVHEGRTRIPVSSNGHTFIDAVRGPRDYVVEFVGHTTRSRHVGHTSWPVEL</sequence>
<dbReference type="PANTHER" id="PTHR23118">
    <property type="entry name" value="ATP-CITRATE SYNTHASE"/>
    <property type="match status" value="1"/>
</dbReference>
<dbReference type="GO" id="GO:0006633">
    <property type="term" value="P:fatty acid biosynthetic process"/>
    <property type="evidence" value="ECO:0007669"/>
    <property type="project" value="TreeGrafter"/>
</dbReference>
<dbReference type="AlphaFoldDB" id="A0A147B7E1"/>